<sequence>MKKEVRNYHGDLAAIQEIFMSMSVRFDSIYYINLVENTFFAPAQTEAAAVNYSHSGNYTDMVHTYARKIVHPLDRLLYEKGLMPEVIGKKLEGQGFEEFEYRSKVSDGSYHWFRLQIVPAKFREDGRAEMATLFTTDINENKQQELEARQLLEEQAEQLQRQARLLLEQNRELHMGAERFRIVMENSDKIVFEYDMLMGCLALIVPEKREEQINVSLDQLERGCVLWGRKIIRFRPGLKNVIKQITEGEKRTSCEMQMQIKNGEEAWQRITLAGMRDEKRNVRRIVGMMEDITLQKETEKAAAIEEKFRRAMRQECQSAYEVNFSTGDFIFCQAHGEGAALPEKGESYENFVFRLAEERVHEDSYREFIEAFSLGNIWNAFQQKKNEIHLDCEMLQQDGKMRWHNADMHLFKDQVLGDLKGYFYLIDIDNRKREELELIRKAERDSLTDVYNKGTTEREIRKRLKMSRYVRSGTLFMIDIDYFKNINDTYGHLTGDRVIRDCAAALRSLFRAEDVIGRVGGDEFCIFFDGFETENQVAVRAEAVKERVGRVLPAREGKPGSSVSIGISRNHGKRKSFEQLYQEADKALYCQKQHGKNGYSFFREGEEEN</sequence>
<dbReference type="AlphaFoldDB" id="A0A4Q7P2V1"/>
<dbReference type="PANTHER" id="PTHR45138:SF9">
    <property type="entry name" value="DIGUANYLATE CYCLASE DGCM-RELATED"/>
    <property type="match status" value="1"/>
</dbReference>
<dbReference type="Proteomes" id="UP000292927">
    <property type="component" value="Unassembled WGS sequence"/>
</dbReference>
<dbReference type="Pfam" id="PF13426">
    <property type="entry name" value="PAS_9"/>
    <property type="match status" value="1"/>
</dbReference>
<keyword evidence="5" id="KW-1185">Reference proteome</keyword>
<reference evidence="4 5" key="1">
    <citation type="submission" date="2019-02" db="EMBL/GenBank/DDBJ databases">
        <title>Genomic Encyclopedia of Type Strains, Phase IV (KMG-IV): sequencing the most valuable type-strain genomes for metagenomic binning, comparative biology and taxonomic classification.</title>
        <authorList>
            <person name="Goeker M."/>
        </authorList>
    </citation>
    <scope>NUCLEOTIDE SEQUENCE [LARGE SCALE GENOMIC DNA]</scope>
    <source>
        <strain evidence="4 5">DSM 29486</strain>
    </source>
</reference>
<dbReference type="InterPro" id="IPR035965">
    <property type="entry name" value="PAS-like_dom_sf"/>
</dbReference>
<dbReference type="NCBIfam" id="TIGR00229">
    <property type="entry name" value="sensory_box"/>
    <property type="match status" value="1"/>
</dbReference>
<dbReference type="PROSITE" id="PS50113">
    <property type="entry name" value="PAC"/>
    <property type="match status" value="2"/>
</dbReference>
<evidence type="ECO:0000259" key="3">
    <source>
        <dbReference type="PROSITE" id="PS50887"/>
    </source>
</evidence>
<feature type="coiled-coil region" evidence="1">
    <location>
        <begin position="139"/>
        <end position="172"/>
    </location>
</feature>
<dbReference type="InterPro" id="IPR000700">
    <property type="entry name" value="PAS-assoc_C"/>
</dbReference>
<dbReference type="InterPro" id="IPR043128">
    <property type="entry name" value="Rev_trsase/Diguanyl_cyclase"/>
</dbReference>
<dbReference type="PROSITE" id="PS50887">
    <property type="entry name" value="GGDEF"/>
    <property type="match status" value="1"/>
</dbReference>
<organism evidence="4 5">
    <name type="scientific">Cuneatibacter caecimuris</name>
    <dbReference type="NCBI Taxonomy" id="1796618"/>
    <lineage>
        <taxon>Bacteria</taxon>
        <taxon>Bacillati</taxon>
        <taxon>Bacillota</taxon>
        <taxon>Clostridia</taxon>
        <taxon>Lachnospirales</taxon>
        <taxon>Lachnospiraceae</taxon>
        <taxon>Cuneatibacter</taxon>
    </lineage>
</organism>
<dbReference type="InterPro" id="IPR029787">
    <property type="entry name" value="Nucleotide_cyclase"/>
</dbReference>
<dbReference type="PANTHER" id="PTHR45138">
    <property type="entry name" value="REGULATORY COMPONENTS OF SENSORY TRANSDUCTION SYSTEM"/>
    <property type="match status" value="1"/>
</dbReference>
<feature type="domain" description="PAC" evidence="2">
    <location>
        <begin position="97"/>
        <end position="150"/>
    </location>
</feature>
<comment type="caution">
    <text evidence="4">The sequence shown here is derived from an EMBL/GenBank/DDBJ whole genome shotgun (WGS) entry which is preliminary data.</text>
</comment>
<dbReference type="NCBIfam" id="TIGR00254">
    <property type="entry name" value="GGDEF"/>
    <property type="match status" value="1"/>
</dbReference>
<dbReference type="SMART" id="SM00267">
    <property type="entry name" value="GGDEF"/>
    <property type="match status" value="1"/>
</dbReference>
<feature type="domain" description="PAC" evidence="2">
    <location>
        <begin position="252"/>
        <end position="304"/>
    </location>
</feature>
<dbReference type="Gene3D" id="3.30.70.270">
    <property type="match status" value="1"/>
</dbReference>
<dbReference type="RefSeq" id="WP_130435370.1">
    <property type="nucleotide sequence ID" value="NZ_SGXF01000004.1"/>
</dbReference>
<protein>
    <submittedName>
        <fullName evidence="4">PAS domain S-box-containing protein/diguanylate cyclase (GGDEF)-like protein</fullName>
    </submittedName>
</protein>
<evidence type="ECO:0000313" key="5">
    <source>
        <dbReference type="Proteomes" id="UP000292927"/>
    </source>
</evidence>
<dbReference type="Pfam" id="PF00990">
    <property type="entry name" value="GGDEF"/>
    <property type="match status" value="1"/>
</dbReference>
<dbReference type="InterPro" id="IPR000014">
    <property type="entry name" value="PAS"/>
</dbReference>
<dbReference type="OrthoDB" id="9804955at2"/>
<keyword evidence="1" id="KW-0175">Coiled coil</keyword>
<dbReference type="EMBL" id="SGXF01000004">
    <property type="protein sequence ID" value="RZS94241.1"/>
    <property type="molecule type" value="Genomic_DNA"/>
</dbReference>
<name>A0A4Q7P2V1_9FIRM</name>
<dbReference type="InterPro" id="IPR001610">
    <property type="entry name" value="PAC"/>
</dbReference>
<feature type="domain" description="GGDEF" evidence="3">
    <location>
        <begin position="471"/>
        <end position="604"/>
    </location>
</feature>
<evidence type="ECO:0000313" key="4">
    <source>
        <dbReference type="EMBL" id="RZS94241.1"/>
    </source>
</evidence>
<dbReference type="CDD" id="cd00130">
    <property type="entry name" value="PAS"/>
    <property type="match status" value="1"/>
</dbReference>
<dbReference type="SUPFAM" id="SSF55785">
    <property type="entry name" value="PYP-like sensor domain (PAS domain)"/>
    <property type="match status" value="2"/>
</dbReference>
<dbReference type="Gene3D" id="3.30.450.20">
    <property type="entry name" value="PAS domain"/>
    <property type="match status" value="2"/>
</dbReference>
<dbReference type="InterPro" id="IPR000160">
    <property type="entry name" value="GGDEF_dom"/>
</dbReference>
<proteinExistence type="predicted"/>
<dbReference type="CDD" id="cd01949">
    <property type="entry name" value="GGDEF"/>
    <property type="match status" value="1"/>
</dbReference>
<accession>A0A4Q7P2V1</accession>
<dbReference type="GO" id="GO:0052621">
    <property type="term" value="F:diguanylate cyclase activity"/>
    <property type="evidence" value="ECO:0007669"/>
    <property type="project" value="TreeGrafter"/>
</dbReference>
<dbReference type="SUPFAM" id="SSF55073">
    <property type="entry name" value="Nucleotide cyclase"/>
    <property type="match status" value="1"/>
</dbReference>
<evidence type="ECO:0000256" key="1">
    <source>
        <dbReference type="SAM" id="Coils"/>
    </source>
</evidence>
<dbReference type="SMART" id="SM00086">
    <property type="entry name" value="PAC"/>
    <property type="match status" value="3"/>
</dbReference>
<gene>
    <name evidence="4" type="ORF">EV209_2079</name>
</gene>
<dbReference type="InterPro" id="IPR050469">
    <property type="entry name" value="Diguanylate_Cyclase"/>
</dbReference>
<evidence type="ECO:0000259" key="2">
    <source>
        <dbReference type="PROSITE" id="PS50113"/>
    </source>
</evidence>